<feature type="region of interest" description="Disordered" evidence="6">
    <location>
        <begin position="1408"/>
        <end position="1469"/>
    </location>
</feature>
<feature type="domain" description="C2H2-type" evidence="7">
    <location>
        <begin position="129"/>
        <end position="157"/>
    </location>
</feature>
<dbReference type="Proteomes" id="UP000694941">
    <property type="component" value="Unplaced"/>
</dbReference>
<dbReference type="SMART" id="SM00355">
    <property type="entry name" value="ZnF_C2H2"/>
    <property type="match status" value="11"/>
</dbReference>
<feature type="compositionally biased region" description="Basic and acidic residues" evidence="6">
    <location>
        <begin position="1276"/>
        <end position="1296"/>
    </location>
</feature>
<feature type="region of interest" description="Disordered" evidence="6">
    <location>
        <begin position="72"/>
        <end position="104"/>
    </location>
</feature>
<feature type="compositionally biased region" description="Polar residues" evidence="6">
    <location>
        <begin position="1342"/>
        <end position="1364"/>
    </location>
</feature>
<evidence type="ECO:0000259" key="7">
    <source>
        <dbReference type="PROSITE" id="PS50157"/>
    </source>
</evidence>
<reference evidence="9" key="1">
    <citation type="submission" date="2025-08" db="UniProtKB">
        <authorList>
            <consortium name="RefSeq"/>
        </authorList>
    </citation>
    <scope>IDENTIFICATION</scope>
    <source>
        <tissue evidence="9">Muscle</tissue>
    </source>
</reference>
<evidence type="ECO:0000313" key="9">
    <source>
        <dbReference type="RefSeq" id="XP_013786425.1"/>
    </source>
</evidence>
<evidence type="ECO:0000313" key="8">
    <source>
        <dbReference type="Proteomes" id="UP000694941"/>
    </source>
</evidence>
<proteinExistence type="predicted"/>
<feature type="region of interest" description="Disordered" evidence="6">
    <location>
        <begin position="490"/>
        <end position="513"/>
    </location>
</feature>
<feature type="region of interest" description="Disordered" evidence="6">
    <location>
        <begin position="282"/>
        <end position="310"/>
    </location>
</feature>
<feature type="compositionally biased region" description="Polar residues" evidence="6">
    <location>
        <begin position="1217"/>
        <end position="1261"/>
    </location>
</feature>
<feature type="compositionally biased region" description="Low complexity" evidence="6">
    <location>
        <begin position="1415"/>
        <end position="1424"/>
    </location>
</feature>
<feature type="compositionally biased region" description="Polar residues" evidence="6">
    <location>
        <begin position="93"/>
        <end position="104"/>
    </location>
</feature>
<dbReference type="Pfam" id="PF00096">
    <property type="entry name" value="zf-C2H2"/>
    <property type="match status" value="3"/>
</dbReference>
<dbReference type="InterPro" id="IPR013087">
    <property type="entry name" value="Znf_C2H2_type"/>
</dbReference>
<dbReference type="PANTHER" id="PTHR24403:SF67">
    <property type="entry name" value="FI01116P-RELATED"/>
    <property type="match status" value="1"/>
</dbReference>
<feature type="domain" description="C2H2-type" evidence="7">
    <location>
        <begin position="12"/>
        <end position="45"/>
    </location>
</feature>
<organism evidence="8 9">
    <name type="scientific">Limulus polyphemus</name>
    <name type="common">Atlantic horseshoe crab</name>
    <dbReference type="NCBI Taxonomy" id="6850"/>
    <lineage>
        <taxon>Eukaryota</taxon>
        <taxon>Metazoa</taxon>
        <taxon>Ecdysozoa</taxon>
        <taxon>Arthropoda</taxon>
        <taxon>Chelicerata</taxon>
        <taxon>Merostomata</taxon>
        <taxon>Xiphosura</taxon>
        <taxon>Limulidae</taxon>
        <taxon>Limulus</taxon>
    </lineage>
</organism>
<dbReference type="PANTHER" id="PTHR24403">
    <property type="entry name" value="ZINC FINGER PROTEIN"/>
    <property type="match status" value="1"/>
</dbReference>
<feature type="domain" description="C2H2-type" evidence="7">
    <location>
        <begin position="545"/>
        <end position="567"/>
    </location>
</feature>
<dbReference type="GeneID" id="106470414"/>
<feature type="compositionally biased region" description="Basic and acidic residues" evidence="6">
    <location>
        <begin position="1323"/>
        <end position="1341"/>
    </location>
</feature>
<dbReference type="PROSITE" id="PS50157">
    <property type="entry name" value="ZINC_FINGER_C2H2_2"/>
    <property type="match status" value="8"/>
</dbReference>
<keyword evidence="4" id="KW-0862">Zinc</keyword>
<keyword evidence="1" id="KW-0479">Metal-binding</keyword>
<keyword evidence="3 5" id="KW-0863">Zinc-finger</keyword>
<dbReference type="RefSeq" id="XP_013786425.1">
    <property type="nucleotide sequence ID" value="XM_013930971.2"/>
</dbReference>
<feature type="region of interest" description="Disordered" evidence="6">
    <location>
        <begin position="1209"/>
        <end position="1367"/>
    </location>
</feature>
<protein>
    <submittedName>
        <fullName evidence="9">Uncharacterized protein LOC106470414</fullName>
    </submittedName>
</protein>
<evidence type="ECO:0000256" key="6">
    <source>
        <dbReference type="SAM" id="MobiDB-lite"/>
    </source>
</evidence>
<name>A0ABM1BPZ8_LIMPO</name>
<feature type="compositionally biased region" description="Polar residues" evidence="6">
    <location>
        <begin position="1439"/>
        <end position="1457"/>
    </location>
</feature>
<evidence type="ECO:0000256" key="1">
    <source>
        <dbReference type="ARBA" id="ARBA00022723"/>
    </source>
</evidence>
<feature type="domain" description="C2H2-type" evidence="7">
    <location>
        <begin position="948"/>
        <end position="971"/>
    </location>
</feature>
<gene>
    <name evidence="9" type="primary">LOC106470414</name>
</gene>
<keyword evidence="2" id="KW-0677">Repeat</keyword>
<feature type="domain" description="C2H2-type" evidence="7">
    <location>
        <begin position="774"/>
        <end position="796"/>
    </location>
</feature>
<feature type="region of interest" description="Disordered" evidence="6">
    <location>
        <begin position="185"/>
        <end position="224"/>
    </location>
</feature>
<dbReference type="PROSITE" id="PS00028">
    <property type="entry name" value="ZINC_FINGER_C2H2_1"/>
    <property type="match status" value="7"/>
</dbReference>
<dbReference type="InterPro" id="IPR050688">
    <property type="entry name" value="Zinc_finger/UBP_domain"/>
</dbReference>
<feature type="domain" description="C2H2-type" evidence="7">
    <location>
        <begin position="803"/>
        <end position="825"/>
    </location>
</feature>
<dbReference type="Gene3D" id="3.30.160.60">
    <property type="entry name" value="Classic Zinc Finger"/>
    <property type="match status" value="4"/>
</dbReference>
<feature type="domain" description="C2H2-type" evidence="7">
    <location>
        <begin position="517"/>
        <end position="544"/>
    </location>
</feature>
<dbReference type="SUPFAM" id="SSF57667">
    <property type="entry name" value="beta-beta-alpha zinc fingers"/>
    <property type="match status" value="3"/>
</dbReference>
<feature type="compositionally biased region" description="Polar residues" evidence="6">
    <location>
        <begin position="193"/>
        <end position="203"/>
    </location>
</feature>
<evidence type="ECO:0000256" key="2">
    <source>
        <dbReference type="ARBA" id="ARBA00022737"/>
    </source>
</evidence>
<feature type="domain" description="C2H2-type" evidence="7">
    <location>
        <begin position="163"/>
        <end position="191"/>
    </location>
</feature>
<evidence type="ECO:0000256" key="3">
    <source>
        <dbReference type="ARBA" id="ARBA00022771"/>
    </source>
</evidence>
<accession>A0ABM1BPZ8</accession>
<sequence>MMSSGRDGLHQFLCHYCNRSLSSKSTLQRHMKTCQLKNVSLQEDPGRTTPDTKNFMLPPIPSQLTVIFHQEKKNSRHEEPQITLKKILGPGSKDSSSSQEGEELLNQNWQTPTMSGSIGGCNVSKQTLHHCPFCEETFSSFSHCQAHIMNLHKNECDTELVERTCSVCRMVFSNKEETREHVLTNHGDVKPVSQKNSSSSDGCSTLAEEDFTPNQPKEEFNSSGDSFVDCQLAVIKTEPEDLDSSPEMDLVQNEDLRDFQLDIASNLSSRGTLMEETSNSLLTSSEHGQSETCTNAATAHGPSVQPSHVSCDEASSVSSRFTDVGTVPLKKEDANSVQLSQITCSEPGSISDRFTDVGSVPIKKEPGTVGICQTYNKPLVVHLLSHEGPAPEVNHEVKSASYTSPENKAATISHENGQFIQETGGIAKSLSSGQVVSCPLKRVSSSQGVVAMSVHSLNNAPTEPVFSGPDNHGQQSAQSFLCFTSKELGQVPSSKSQDTTTPGPSPKSKPVPKKPLLTCEVCSKTYRCRSSFKKHVNAHVAASSLVCKYCGQTFQQKDVFFTHMRLHEQNALTQPQGGALNLPPGGPNESNFQTSLPSGQTGSFTWDTKQVKPGIEGSNNILTQFSIPLSTMHLSEDQIPVGTKEKQKQVRKRKMKQDCQVESDWMGSPNYKRLGPNSLNPWAQNQFSSERDIDGVVASREVWNSVKFKDLKAFAGHQRLGSRIKTSVNHFGTKKGERNVPPELKSIQSAIVLKKDIDLDQPSVLKTNKVSKCLICRICCRTFSKIENYVRHRKLHEYRCLAYSCQYCGQFFGKVDLLDLHERRHHELMGGTQTYCCVYCDLFLRDKSILKQHVSETHRGFRVLLSSTRKPDLGLSKTFWNLPKKLATLKHNMNELSCAIETSVLQDILNKRTRQCYHCLKRFRNEEAMSRHVCVKPPSLQQHSQGNFYCDVCQQFFASPDQLEKHIEFQHIKVELYRCEVCGVWGRKEEIEHHMLSHMSKMGSFISTEQNNAHVASNFLPPAANSTKSSKPTFTSSGKKRCSGVFQEKEQQECYLNVSSTPKKGKAKVKHSQAIKKGKLHEEFLHHTDCSQEPDVNPVIPYRTNLNQTLQKKLLINNNPRQLVEDTQSKSRIRLLNNNKNILGTVSQKNILLENYLTSHQNELSGKCRITGVQNKDAKREVLPNLSGQIEIVEVNKFNERARLATIDKQKEGINKNRLNSNPSETTSKGNLPTHNNQSNRTGSFIYNNSGENPEENQQSEGVEKNRLSCQNVQNDKNRNEHSDRSLTNENIDRSRSSNFCNPNENPDDSQDDALLKSSKQSENMDRTKVHNPHTHSELVNRSRTSSLSNQNEQLDKNNLSKSLNQHDKMEKNRLSTINSEIEIFDVSKLEKRGSHVGILEMSRLPGKVSQVENSCPSSGSSHSDNSDKKINNQDETVDISQLPNAARNDSNKLTYHNKNDTRRLSNQGENMDRSAEYCIACEMFIPSHLFQNHLLKKHLDGGERSDFLFDFQSLPDNEWATEEDLEQYDDLGLDDDFEDNLENYDTALQTESTNEIREHVIYSENKQE</sequence>
<dbReference type="InterPro" id="IPR036236">
    <property type="entry name" value="Znf_C2H2_sf"/>
</dbReference>
<evidence type="ECO:0000256" key="5">
    <source>
        <dbReference type="PROSITE-ProRule" id="PRU00042"/>
    </source>
</evidence>
<evidence type="ECO:0000256" key="4">
    <source>
        <dbReference type="ARBA" id="ARBA00022833"/>
    </source>
</evidence>
<keyword evidence="8" id="KW-1185">Reference proteome</keyword>